<organism evidence="1 2">
    <name type="scientific">Elysia crispata</name>
    <name type="common">lettuce slug</name>
    <dbReference type="NCBI Taxonomy" id="231223"/>
    <lineage>
        <taxon>Eukaryota</taxon>
        <taxon>Metazoa</taxon>
        <taxon>Spiralia</taxon>
        <taxon>Lophotrochozoa</taxon>
        <taxon>Mollusca</taxon>
        <taxon>Gastropoda</taxon>
        <taxon>Heterobranchia</taxon>
        <taxon>Euthyneura</taxon>
        <taxon>Panpulmonata</taxon>
        <taxon>Sacoglossa</taxon>
        <taxon>Placobranchoidea</taxon>
        <taxon>Plakobranchidae</taxon>
        <taxon>Elysia</taxon>
    </lineage>
</organism>
<evidence type="ECO:0000313" key="2">
    <source>
        <dbReference type="Proteomes" id="UP001283361"/>
    </source>
</evidence>
<accession>A0AAE1EBU2</accession>
<evidence type="ECO:0000313" key="1">
    <source>
        <dbReference type="EMBL" id="KAK3801854.1"/>
    </source>
</evidence>
<dbReference type="EMBL" id="JAWDGP010000283">
    <property type="protein sequence ID" value="KAK3801854.1"/>
    <property type="molecule type" value="Genomic_DNA"/>
</dbReference>
<dbReference type="Gene3D" id="2.60.40.790">
    <property type="match status" value="1"/>
</dbReference>
<reference evidence="1" key="1">
    <citation type="journal article" date="2023" name="G3 (Bethesda)">
        <title>A reference genome for the long-term kleptoplast-retaining sea slug Elysia crispata morphotype clarki.</title>
        <authorList>
            <person name="Eastman K.E."/>
            <person name="Pendleton A.L."/>
            <person name="Shaikh M.A."/>
            <person name="Suttiyut T."/>
            <person name="Ogas R."/>
            <person name="Tomko P."/>
            <person name="Gavelis G."/>
            <person name="Widhalm J.R."/>
            <person name="Wisecaver J.H."/>
        </authorList>
    </citation>
    <scope>NUCLEOTIDE SEQUENCE</scope>
    <source>
        <strain evidence="1">ECLA1</strain>
    </source>
</reference>
<sequence>MAEGFEEPGYVADENKEGFVRLRVKLDGLKVHSAGIMDRIRGRHPLPKGKNAEIENPTITERGFELIVNGAKAGEMKGARYKLTIQQLPFAIDPAETYLVGLEGFIEVFLKKYDETQSWEKAIREGNLETFEG</sequence>
<proteinExistence type="predicted"/>
<keyword evidence="2" id="KW-1185">Reference proteome</keyword>
<protein>
    <submittedName>
        <fullName evidence="1">Uncharacterized protein</fullName>
    </submittedName>
</protein>
<name>A0AAE1EBU2_9GAST</name>
<dbReference type="InterPro" id="IPR008978">
    <property type="entry name" value="HSP20-like_chaperone"/>
</dbReference>
<gene>
    <name evidence="1" type="ORF">RRG08_048441</name>
</gene>
<comment type="caution">
    <text evidence="1">The sequence shown here is derived from an EMBL/GenBank/DDBJ whole genome shotgun (WGS) entry which is preliminary data.</text>
</comment>
<dbReference type="AlphaFoldDB" id="A0AAE1EBU2"/>
<dbReference type="Proteomes" id="UP001283361">
    <property type="component" value="Unassembled WGS sequence"/>
</dbReference>